<dbReference type="STRING" id="1448308.A0A2T2P9P5"/>
<evidence type="ECO:0000256" key="1">
    <source>
        <dbReference type="ARBA" id="ARBA00002208"/>
    </source>
</evidence>
<evidence type="ECO:0000256" key="5">
    <source>
        <dbReference type="SAM" id="SignalP"/>
    </source>
</evidence>
<gene>
    <name evidence="6" type="ORF">BS50DRAFT_567219</name>
</gene>
<evidence type="ECO:0000256" key="2">
    <source>
        <dbReference type="ARBA" id="ARBA00010545"/>
    </source>
</evidence>
<dbReference type="GO" id="GO:0036503">
    <property type="term" value="P:ERAD pathway"/>
    <property type="evidence" value="ECO:0007669"/>
    <property type="project" value="TreeGrafter"/>
</dbReference>
<evidence type="ECO:0000313" key="7">
    <source>
        <dbReference type="Proteomes" id="UP000240883"/>
    </source>
</evidence>
<organism evidence="6 7">
    <name type="scientific">Corynespora cassiicola Philippines</name>
    <dbReference type="NCBI Taxonomy" id="1448308"/>
    <lineage>
        <taxon>Eukaryota</taxon>
        <taxon>Fungi</taxon>
        <taxon>Dikarya</taxon>
        <taxon>Ascomycota</taxon>
        <taxon>Pezizomycotina</taxon>
        <taxon>Dothideomycetes</taxon>
        <taxon>Pleosporomycetidae</taxon>
        <taxon>Pleosporales</taxon>
        <taxon>Corynesporascaceae</taxon>
        <taxon>Corynespora</taxon>
    </lineage>
</organism>
<evidence type="ECO:0000313" key="6">
    <source>
        <dbReference type="EMBL" id="PSN74384.1"/>
    </source>
</evidence>
<keyword evidence="4 5" id="KW-0732">Signal</keyword>
<dbReference type="PANTHER" id="PTHR38425">
    <property type="entry name" value="LONG CHRONOLOGICAL LIFESPAN PROTEIN 2"/>
    <property type="match status" value="1"/>
</dbReference>
<comment type="similarity">
    <text evidence="2">Belongs to the LCL2 family.</text>
</comment>
<comment type="function">
    <text evidence="1">Probable component of the endoplasmic reticulum-associated degradation (ERAD) pathway.</text>
</comment>
<dbReference type="PANTHER" id="PTHR38425:SF1">
    <property type="entry name" value="LONG CHRONOLOGICAL LIFESPAN PROTEIN 2"/>
    <property type="match status" value="1"/>
</dbReference>
<feature type="chain" id="PRO_5015681317" description="Long chronological lifespan protein 2" evidence="5">
    <location>
        <begin position="21"/>
        <end position="120"/>
    </location>
</feature>
<dbReference type="CDD" id="cd23996">
    <property type="entry name" value="LCL2-like"/>
    <property type="match status" value="1"/>
</dbReference>
<dbReference type="OrthoDB" id="2234316at2759"/>
<protein>
    <recommendedName>
        <fullName evidence="3">Long chronological lifespan protein 2</fullName>
    </recommendedName>
</protein>
<dbReference type="EMBL" id="KZ678128">
    <property type="protein sequence ID" value="PSN74384.1"/>
    <property type="molecule type" value="Genomic_DNA"/>
</dbReference>
<reference evidence="6 7" key="1">
    <citation type="journal article" date="2018" name="Front. Microbiol.">
        <title>Genome-Wide Analysis of Corynespora cassiicola Leaf Fall Disease Putative Effectors.</title>
        <authorList>
            <person name="Lopez D."/>
            <person name="Ribeiro S."/>
            <person name="Label P."/>
            <person name="Fumanal B."/>
            <person name="Venisse J.S."/>
            <person name="Kohler A."/>
            <person name="de Oliveira R.R."/>
            <person name="Labutti K."/>
            <person name="Lipzen A."/>
            <person name="Lail K."/>
            <person name="Bauer D."/>
            <person name="Ohm R.A."/>
            <person name="Barry K.W."/>
            <person name="Spatafora J."/>
            <person name="Grigoriev I.V."/>
            <person name="Martin F.M."/>
            <person name="Pujade-Renaud V."/>
        </authorList>
    </citation>
    <scope>NUCLEOTIDE SEQUENCE [LARGE SCALE GENOMIC DNA]</scope>
    <source>
        <strain evidence="6 7">Philippines</strain>
    </source>
</reference>
<feature type="signal peptide" evidence="5">
    <location>
        <begin position="1"/>
        <end position="20"/>
    </location>
</feature>
<sequence>MELQAILLFALGFLSLGVNAQFGFFDQMFGGGGGHQQQQQQNVRSDSGWYQAQYEGAHCSNYLCPGTLSCVHFPHHCPCAWDNVEEKAELGEGIAICASKGGYKDGETLKKIELARKGLL</sequence>
<evidence type="ECO:0000256" key="4">
    <source>
        <dbReference type="ARBA" id="ARBA00022729"/>
    </source>
</evidence>
<dbReference type="AlphaFoldDB" id="A0A2T2P9P5"/>
<keyword evidence="7" id="KW-1185">Reference proteome</keyword>
<dbReference type="InterPro" id="IPR034543">
    <property type="entry name" value="LCL2"/>
</dbReference>
<dbReference type="Proteomes" id="UP000240883">
    <property type="component" value="Unassembled WGS sequence"/>
</dbReference>
<proteinExistence type="inferred from homology"/>
<name>A0A2T2P9P5_CORCC</name>
<evidence type="ECO:0000256" key="3">
    <source>
        <dbReference type="ARBA" id="ARBA00018534"/>
    </source>
</evidence>
<accession>A0A2T2P9P5</accession>